<dbReference type="Gene3D" id="3.30.559.10">
    <property type="entry name" value="Chloramphenicol acetyltransferase-like domain"/>
    <property type="match status" value="1"/>
</dbReference>
<evidence type="ECO:0000313" key="2">
    <source>
        <dbReference type="Proteomes" id="UP001251528"/>
    </source>
</evidence>
<dbReference type="AlphaFoldDB" id="A0AAJ0FZL1"/>
<keyword evidence="2" id="KW-1185">Reference proteome</keyword>
<evidence type="ECO:0000313" key="1">
    <source>
        <dbReference type="EMBL" id="KAK2601635.1"/>
    </source>
</evidence>
<gene>
    <name evidence="1" type="ORF">QQS21_004785</name>
</gene>
<comment type="caution">
    <text evidence="1">The sequence shown here is derived from an EMBL/GenBank/DDBJ whole genome shotgun (WGS) entry which is preliminary data.</text>
</comment>
<protein>
    <submittedName>
        <fullName evidence="1">Uncharacterized protein</fullName>
    </submittedName>
</protein>
<dbReference type="EMBL" id="JASWJB010000073">
    <property type="protein sequence ID" value="KAK2601635.1"/>
    <property type="molecule type" value="Genomic_DNA"/>
</dbReference>
<sequence>MASRSSPFAWAAATDESLVRRLDLTETFFKLLSDSGATVNREHWATSLAVTLDFPKSIAKPSLYLQRAWLVVCHVHPALVGSASRDTSYGQSTFTAKLLNGDEDEATWPADTFFINHTENCSGYIVSASNPDDLLSKLRATASATCHWLPESQQIHIRDLHWRIDGVGMMLLGHSYMTALCAVLSLGLDAQLNSCMAANGVASSGLTQCLDVESDAFLDEATTPTSLRSTTDEFVNDFVQGIPSIVFPMIPGSEATVLECGVHVAAAVEAALVCVAATYPQHPLAKSYASFFPVDLRRQLVKSPEKAGFVVKIFCSSLPVRVSGLLDVLDGEITQRGKGFDDVAEEIGSVYRSLLVREPPDGYLDNQTTLLKLVWPLLRRTRQLFSMPPPPELPPAQSLDISSLGKVDVYLKTEYTFGAGTEDKVRVSGFWLGTHILLRNVQCHVWIFKDYLKISACFNGSFYDEGLIAEILSKTREELLSGLGIA</sequence>
<name>A0AAJ0FZL1_9HYPO</name>
<organism evidence="1 2">
    <name type="scientific">Conoideocrella luteorostrata</name>
    <dbReference type="NCBI Taxonomy" id="1105319"/>
    <lineage>
        <taxon>Eukaryota</taxon>
        <taxon>Fungi</taxon>
        <taxon>Dikarya</taxon>
        <taxon>Ascomycota</taxon>
        <taxon>Pezizomycotina</taxon>
        <taxon>Sordariomycetes</taxon>
        <taxon>Hypocreomycetidae</taxon>
        <taxon>Hypocreales</taxon>
        <taxon>Clavicipitaceae</taxon>
        <taxon>Conoideocrella</taxon>
    </lineage>
</organism>
<dbReference type="PANTHER" id="PTHR42034:SF1">
    <property type="entry name" value="CONDENSATION DOMAIN-CONTAINING PROTEIN"/>
    <property type="match status" value="1"/>
</dbReference>
<reference evidence="1" key="1">
    <citation type="submission" date="2023-06" db="EMBL/GenBank/DDBJ databases">
        <title>Conoideocrella luteorostrata (Hypocreales: Clavicipitaceae), a potential biocontrol fungus for elongate hemlock scale in United States Christmas tree production areas.</title>
        <authorList>
            <person name="Barrett H."/>
            <person name="Lovett B."/>
            <person name="Macias A.M."/>
            <person name="Stajich J.E."/>
            <person name="Kasson M.T."/>
        </authorList>
    </citation>
    <scope>NUCLEOTIDE SEQUENCE</scope>
    <source>
        <strain evidence="1">ARSEF 14590</strain>
    </source>
</reference>
<accession>A0AAJ0FZL1</accession>
<proteinExistence type="predicted"/>
<dbReference type="Gene3D" id="3.30.559.30">
    <property type="entry name" value="Nonribosomal peptide synthetase, condensation domain"/>
    <property type="match status" value="1"/>
</dbReference>
<dbReference type="Proteomes" id="UP001251528">
    <property type="component" value="Unassembled WGS sequence"/>
</dbReference>
<dbReference type="PANTHER" id="PTHR42034">
    <property type="entry name" value="CHROMOSOME 7, WHOLE GENOME SHOTGUN SEQUENCE-RELATED"/>
    <property type="match status" value="1"/>
</dbReference>
<dbReference type="InterPro" id="IPR023213">
    <property type="entry name" value="CAT-like_dom_sf"/>
</dbReference>